<protein>
    <submittedName>
        <fullName evidence="2">Uncharacterized protein</fullName>
    </submittedName>
</protein>
<feature type="signal peptide" evidence="1">
    <location>
        <begin position="1"/>
        <end position="19"/>
    </location>
</feature>
<organism evidence="2 3">
    <name type="scientific">Devosia enhydra</name>
    <dbReference type="NCBI Taxonomy" id="665118"/>
    <lineage>
        <taxon>Bacteria</taxon>
        <taxon>Pseudomonadati</taxon>
        <taxon>Pseudomonadota</taxon>
        <taxon>Alphaproteobacteria</taxon>
        <taxon>Hyphomicrobiales</taxon>
        <taxon>Devosiaceae</taxon>
        <taxon>Devosia</taxon>
    </lineage>
</organism>
<dbReference type="Proteomes" id="UP000183447">
    <property type="component" value="Unassembled WGS sequence"/>
</dbReference>
<dbReference type="EMBL" id="FPKU01000001">
    <property type="protein sequence ID" value="SFZ80789.1"/>
    <property type="molecule type" value="Genomic_DNA"/>
</dbReference>
<reference evidence="2 3" key="1">
    <citation type="submission" date="2016-11" db="EMBL/GenBank/DDBJ databases">
        <authorList>
            <person name="Jaros S."/>
            <person name="Januszkiewicz K."/>
            <person name="Wedrychowicz H."/>
        </authorList>
    </citation>
    <scope>NUCLEOTIDE SEQUENCE [LARGE SCALE GENOMIC DNA]</scope>
    <source>
        <strain evidence="2 3">ATCC 23634</strain>
    </source>
</reference>
<dbReference type="RefSeq" id="WP_177282334.1">
    <property type="nucleotide sequence ID" value="NZ_FPKU01000001.1"/>
</dbReference>
<accession>A0A1K2HTU6</accession>
<proteinExistence type="predicted"/>
<sequence>MRLVLTAVFIALGSVAAQSAPWRSDFYTIDPGTFHMAVQYDSSGL</sequence>
<keyword evidence="3" id="KW-1185">Reference proteome</keyword>
<name>A0A1K2HTU6_9HYPH</name>
<feature type="chain" id="PRO_5013154194" evidence="1">
    <location>
        <begin position="20"/>
        <end position="45"/>
    </location>
</feature>
<evidence type="ECO:0000313" key="2">
    <source>
        <dbReference type="EMBL" id="SFZ80789.1"/>
    </source>
</evidence>
<evidence type="ECO:0000313" key="3">
    <source>
        <dbReference type="Proteomes" id="UP000183447"/>
    </source>
</evidence>
<gene>
    <name evidence="2" type="ORF">SAMN02983003_0133</name>
</gene>
<evidence type="ECO:0000256" key="1">
    <source>
        <dbReference type="SAM" id="SignalP"/>
    </source>
</evidence>
<keyword evidence="1" id="KW-0732">Signal</keyword>
<dbReference type="AlphaFoldDB" id="A0A1K2HTU6"/>